<evidence type="ECO:0000256" key="1">
    <source>
        <dbReference type="ARBA" id="ARBA00006611"/>
    </source>
</evidence>
<reference evidence="3 4" key="1">
    <citation type="submission" date="2018-08" db="EMBL/GenBank/DDBJ databases">
        <title>Meiothermus terrae DSM 26712 genome sequencing project.</title>
        <authorList>
            <person name="Da Costa M.S."/>
            <person name="Albuquerque L."/>
            <person name="Raposo P."/>
            <person name="Froufe H.J.C."/>
            <person name="Barroso C.S."/>
            <person name="Egas C."/>
        </authorList>
    </citation>
    <scope>NUCLEOTIDE SEQUENCE [LARGE SCALE GENOMIC DNA]</scope>
    <source>
        <strain evidence="3 4">DSM 26712</strain>
    </source>
</reference>
<comment type="similarity">
    <text evidence="1">Belongs to the GSP E family.</text>
</comment>
<comment type="caution">
    <text evidence="3">The sequence shown here is derived from an EMBL/GenBank/DDBJ whole genome shotgun (WGS) entry which is preliminary data.</text>
</comment>
<organism evidence="3 4">
    <name type="scientific">Calidithermus terrae</name>
    <dbReference type="NCBI Taxonomy" id="1408545"/>
    <lineage>
        <taxon>Bacteria</taxon>
        <taxon>Thermotogati</taxon>
        <taxon>Deinococcota</taxon>
        <taxon>Deinococci</taxon>
        <taxon>Thermales</taxon>
        <taxon>Thermaceae</taxon>
        <taxon>Calidithermus</taxon>
    </lineage>
</organism>
<dbReference type="RefSeq" id="WP_176582545.1">
    <property type="nucleotide sequence ID" value="NZ_QXDL01000173.1"/>
</dbReference>
<dbReference type="PROSITE" id="PS00662">
    <property type="entry name" value="T2SP_E"/>
    <property type="match status" value="1"/>
</dbReference>
<dbReference type="InterPro" id="IPR003593">
    <property type="entry name" value="AAA+_ATPase"/>
</dbReference>
<feature type="domain" description="Bacterial type II secretion system protein E" evidence="2">
    <location>
        <begin position="205"/>
        <end position="219"/>
    </location>
</feature>
<dbReference type="InterPro" id="IPR001482">
    <property type="entry name" value="T2SS/T4SS_dom"/>
</dbReference>
<keyword evidence="4" id="KW-1185">Reference proteome</keyword>
<dbReference type="InterPro" id="IPR050921">
    <property type="entry name" value="T4SS_GSP_E_ATPase"/>
</dbReference>
<dbReference type="CDD" id="cd01131">
    <property type="entry name" value="PilT"/>
    <property type="match status" value="1"/>
</dbReference>
<dbReference type="SUPFAM" id="SSF52540">
    <property type="entry name" value="P-loop containing nucleoside triphosphate hydrolases"/>
    <property type="match status" value="1"/>
</dbReference>
<sequence>MAEVALMSSKSTSILDMLKAMVQAQASDIHLQAGAPPTMRVYGKLKPFNNKVLNPADIETVAKALMTPEQQEELEYRKELDFAFTLPGLARFRCNLMHQRGCMGMVIRVVSEAIPGFEALGLPKEVMENLANQERGLVLVTGPTGSGKTTTLAAMVDYINLHSAKNVITIEDPIEYLHKHKKSLVVQREVGVDTDSFLTGLKYAMRQDPDVILIGEMRDRETVEAAIMAAQTGHLVFSTLHTLDAIRTINRIIDFFPPQDHTQIRILLAESLLGVLSQRLVPRVDGQGRVLALEVLLATPLIRELVKDEHKTPQIREFMAQDNLRGMQTFEQHLAKLYMEGLITLEDAELTATSPHELKLLLTKATGRAY</sequence>
<dbReference type="NCBIfam" id="TIGR01420">
    <property type="entry name" value="pilT_fam"/>
    <property type="match status" value="1"/>
</dbReference>
<dbReference type="InterPro" id="IPR027417">
    <property type="entry name" value="P-loop_NTPase"/>
</dbReference>
<evidence type="ECO:0000313" key="3">
    <source>
        <dbReference type="EMBL" id="RIH81452.1"/>
    </source>
</evidence>
<dbReference type="PANTHER" id="PTHR30486:SF12">
    <property type="entry name" value="TYPE IV PILUS ATPASE PILU"/>
    <property type="match status" value="1"/>
</dbReference>
<evidence type="ECO:0000313" key="4">
    <source>
        <dbReference type="Proteomes" id="UP000265715"/>
    </source>
</evidence>
<dbReference type="Gene3D" id="3.40.50.300">
    <property type="entry name" value="P-loop containing nucleotide triphosphate hydrolases"/>
    <property type="match status" value="1"/>
</dbReference>
<evidence type="ECO:0000259" key="2">
    <source>
        <dbReference type="PROSITE" id="PS00662"/>
    </source>
</evidence>
<dbReference type="Proteomes" id="UP000265715">
    <property type="component" value="Unassembled WGS sequence"/>
</dbReference>
<dbReference type="PANTHER" id="PTHR30486">
    <property type="entry name" value="TWITCHING MOTILITY PROTEIN PILT"/>
    <property type="match status" value="1"/>
</dbReference>
<gene>
    <name evidence="3" type="primary">pilT_3</name>
    <name evidence="3" type="ORF">Mterra_03160</name>
</gene>
<accession>A0A399EGT3</accession>
<dbReference type="EMBL" id="QXDL01000173">
    <property type="protein sequence ID" value="RIH81452.1"/>
    <property type="molecule type" value="Genomic_DNA"/>
</dbReference>
<dbReference type="GO" id="GO:0005524">
    <property type="term" value="F:ATP binding"/>
    <property type="evidence" value="ECO:0007669"/>
    <property type="project" value="InterPro"/>
</dbReference>
<dbReference type="GO" id="GO:0016887">
    <property type="term" value="F:ATP hydrolysis activity"/>
    <property type="evidence" value="ECO:0007669"/>
    <property type="project" value="InterPro"/>
</dbReference>
<dbReference type="InterPro" id="IPR006321">
    <property type="entry name" value="PilT/PilU"/>
</dbReference>
<proteinExistence type="inferred from homology"/>
<dbReference type="Pfam" id="PF00437">
    <property type="entry name" value="T2SSE"/>
    <property type="match status" value="1"/>
</dbReference>
<dbReference type="Gene3D" id="3.30.450.90">
    <property type="match status" value="1"/>
</dbReference>
<protein>
    <submittedName>
        <fullName evidence="3">Twitching mobility protein</fullName>
    </submittedName>
</protein>
<name>A0A399EGT3_9DEIN</name>
<dbReference type="SMART" id="SM00382">
    <property type="entry name" value="AAA"/>
    <property type="match status" value="1"/>
</dbReference>
<dbReference type="AlphaFoldDB" id="A0A399EGT3"/>